<dbReference type="EMBL" id="CM046397">
    <property type="protein sequence ID" value="KAI8534837.1"/>
    <property type="molecule type" value="Genomic_DNA"/>
</dbReference>
<dbReference type="Proteomes" id="UP001062846">
    <property type="component" value="Chromosome 10"/>
</dbReference>
<gene>
    <name evidence="1" type="ORF">RHMOL_Rhmol10G0127600</name>
</gene>
<evidence type="ECO:0000313" key="1">
    <source>
        <dbReference type="EMBL" id="KAI8534837.1"/>
    </source>
</evidence>
<sequence>MPPYHKHSNLRLIRPTSVLHPHGGPQTGPGPGPPVAWLPRAQPLLAVKFKLEQLIISFLDDPSVSRVC</sequence>
<reference evidence="1" key="1">
    <citation type="submission" date="2022-02" db="EMBL/GenBank/DDBJ databases">
        <title>Plant Genome Project.</title>
        <authorList>
            <person name="Zhang R.-G."/>
        </authorList>
    </citation>
    <scope>NUCLEOTIDE SEQUENCE</scope>
    <source>
        <strain evidence="1">AT1</strain>
    </source>
</reference>
<protein>
    <submittedName>
        <fullName evidence="1">Uncharacterized protein</fullName>
    </submittedName>
</protein>
<name>A0ACC0M2Q4_RHOML</name>
<organism evidence="1 2">
    <name type="scientific">Rhododendron molle</name>
    <name type="common">Chinese azalea</name>
    <name type="synonym">Azalea mollis</name>
    <dbReference type="NCBI Taxonomy" id="49168"/>
    <lineage>
        <taxon>Eukaryota</taxon>
        <taxon>Viridiplantae</taxon>
        <taxon>Streptophyta</taxon>
        <taxon>Embryophyta</taxon>
        <taxon>Tracheophyta</taxon>
        <taxon>Spermatophyta</taxon>
        <taxon>Magnoliopsida</taxon>
        <taxon>eudicotyledons</taxon>
        <taxon>Gunneridae</taxon>
        <taxon>Pentapetalae</taxon>
        <taxon>asterids</taxon>
        <taxon>Ericales</taxon>
        <taxon>Ericaceae</taxon>
        <taxon>Ericoideae</taxon>
        <taxon>Rhodoreae</taxon>
        <taxon>Rhododendron</taxon>
    </lineage>
</organism>
<proteinExistence type="predicted"/>
<evidence type="ECO:0000313" key="2">
    <source>
        <dbReference type="Proteomes" id="UP001062846"/>
    </source>
</evidence>
<accession>A0ACC0M2Q4</accession>
<keyword evidence="2" id="KW-1185">Reference proteome</keyword>
<comment type="caution">
    <text evidence="1">The sequence shown here is derived from an EMBL/GenBank/DDBJ whole genome shotgun (WGS) entry which is preliminary data.</text>
</comment>